<reference evidence="1 4" key="1">
    <citation type="submission" date="2015-10" db="EMBL/GenBank/DDBJ databases">
        <title>Tn-seq of a polymicrobial infection.</title>
        <authorList>
            <person name="Stacy A."/>
            <person name="Rumbaugh K.P."/>
            <person name="Whiteley M."/>
        </authorList>
    </citation>
    <scope>NUCLEOTIDE SEQUENCE [LARGE SCALE GENOMIC DNA]</scope>
    <source>
        <strain evidence="1 4">624</strain>
    </source>
</reference>
<reference evidence="2 5" key="2">
    <citation type="submission" date="2017-10" db="EMBL/GenBank/DDBJ databases">
        <title>Draft genome sequences of Aggregatibacter actinomycetemcomitans strains 310a and 310b.</title>
        <authorList>
            <person name="May A.C."/>
            <person name="Ohta H."/>
            <person name="Maeda H."/>
            <person name="Kokeguchi S."/>
            <person name="Cugini C."/>
        </authorList>
    </citation>
    <scope>NUCLEOTIDE SEQUENCE [LARGE SCALE GENOMIC DNA]</scope>
    <source>
        <strain evidence="2 5">310b</strain>
    </source>
</reference>
<evidence type="ECO:0000313" key="5">
    <source>
        <dbReference type="Proteomes" id="UP000226080"/>
    </source>
</evidence>
<dbReference type="Proteomes" id="UP000072236">
    <property type="component" value="Chromosome"/>
</dbReference>
<proteinExistence type="predicted"/>
<evidence type="ECO:0000313" key="3">
    <source>
        <dbReference type="EMBL" id="TYA38111.1"/>
    </source>
</evidence>
<evidence type="ECO:0000313" key="1">
    <source>
        <dbReference type="EMBL" id="AMQ94519.1"/>
    </source>
</evidence>
<dbReference type="AlphaFoldDB" id="A0A5D0EI82"/>
<dbReference type="KEGG" id="aact:ACT75_08290"/>
<evidence type="ECO:0000313" key="4">
    <source>
        <dbReference type="Proteomes" id="UP000072236"/>
    </source>
</evidence>
<name>A0A5D0EI82_AGGAC</name>
<dbReference type="EMBL" id="CP012959">
    <property type="protein sequence ID" value="AMQ94519.1"/>
    <property type="molecule type" value="Genomic_DNA"/>
</dbReference>
<gene>
    <name evidence="1" type="ORF">ACT75_08290</name>
    <name evidence="2" type="ORF">CQR80_11410</name>
    <name evidence="3" type="ORF">FXB79_10535</name>
</gene>
<dbReference type="Proteomes" id="UP000323012">
    <property type="component" value="Unassembled WGS sequence"/>
</dbReference>
<evidence type="ECO:0000313" key="6">
    <source>
        <dbReference type="Proteomes" id="UP000323012"/>
    </source>
</evidence>
<keyword evidence="5" id="KW-1185">Reference proteome</keyword>
<dbReference type="EMBL" id="VSED01000040">
    <property type="protein sequence ID" value="TYA38111.1"/>
    <property type="molecule type" value="Genomic_DNA"/>
</dbReference>
<accession>A0A5D0EI82</accession>
<sequence>MIKRKSLLISSNIDIEEQAMNRGLTISYKDFACLFDRDILEQREAPYKTISGYALDKDKEIKNGYVIYNLSIFTTENEVYSYELPKGFPEDIKEKKNSDILYCQYVIYFYIAKPIIKSNIIEIPFKYIRDTIQK</sequence>
<protein>
    <submittedName>
        <fullName evidence="3">Uncharacterized protein</fullName>
    </submittedName>
</protein>
<organism evidence="3 6">
    <name type="scientific">Aggregatibacter actinomycetemcomitans</name>
    <name type="common">Actinobacillus actinomycetemcomitans</name>
    <name type="synonym">Haemophilus actinomycetemcomitans</name>
    <dbReference type="NCBI Taxonomy" id="714"/>
    <lineage>
        <taxon>Bacteria</taxon>
        <taxon>Pseudomonadati</taxon>
        <taxon>Pseudomonadota</taxon>
        <taxon>Gammaproteobacteria</taxon>
        <taxon>Pasteurellales</taxon>
        <taxon>Pasteurellaceae</taxon>
        <taxon>Aggregatibacter</taxon>
    </lineage>
</organism>
<reference evidence="3 6" key="3">
    <citation type="submission" date="2019-08" db="EMBL/GenBank/DDBJ databases">
        <title>Whole genome sequencing of Aggregatibacter actinomycetemcomitans cultured from blood stream infections in Denmark reveals a novel phylogenetic lineage expressing serotype a membrane O polysaccharide.</title>
        <authorList>
            <person name="Nedergaard S."/>
            <person name="Kobel C.M."/>
            <person name="Nielsen M.B."/>
            <person name="Moeller R.T."/>
            <person name="Jensen A.B."/>
            <person name="Noerskov-Lauritsen N."/>
        </authorList>
    </citation>
    <scope>NUCLEOTIDE SEQUENCE [LARGE SCALE GENOMIC DNA]</scope>
    <source>
        <strain evidence="3 6">PN_563</strain>
    </source>
</reference>
<dbReference type="Proteomes" id="UP000226080">
    <property type="component" value="Unassembled WGS sequence"/>
</dbReference>
<dbReference type="EMBL" id="PCGW01000033">
    <property type="protein sequence ID" value="PHO19590.1"/>
    <property type="molecule type" value="Genomic_DNA"/>
</dbReference>
<evidence type="ECO:0000313" key="2">
    <source>
        <dbReference type="EMBL" id="PHO19590.1"/>
    </source>
</evidence>